<evidence type="ECO:0000313" key="3">
    <source>
        <dbReference type="EMBL" id="ALU27519.1"/>
    </source>
</evidence>
<reference evidence="3 4" key="1">
    <citation type="journal article" date="2016" name="J. Zhejiang Univ. Sci. B">
        <title>Antibiotic resistance mechanisms of Myroides sp.</title>
        <authorList>
            <person name="Hu S."/>
            <person name="Yuan S."/>
            <person name="Qu H."/>
            <person name="Jiang T."/>
            <person name="Zhou Y."/>
            <person name="Wang M."/>
            <person name="Ming D."/>
        </authorList>
    </citation>
    <scope>NUCLEOTIDE SEQUENCE [LARGE SCALE GENOMIC DNA]</scope>
    <source>
        <strain evidence="3 4">PR63039</strain>
    </source>
</reference>
<dbReference type="InterPro" id="IPR036388">
    <property type="entry name" value="WH-like_DNA-bd_sf"/>
</dbReference>
<name>A0A0S7EIA7_9FLAO</name>
<keyword evidence="3" id="KW-0238">DNA-binding</keyword>
<evidence type="ECO:0000256" key="1">
    <source>
        <dbReference type="ARBA" id="ARBA00023015"/>
    </source>
</evidence>
<dbReference type="GeneID" id="66973241"/>
<dbReference type="RefSeq" id="WP_006258602.1">
    <property type="nucleotide sequence ID" value="NZ_BCMQ01000011.1"/>
</dbReference>
<dbReference type="PROSITE" id="PS51000">
    <property type="entry name" value="HTH_DEOR_2"/>
    <property type="match status" value="1"/>
</dbReference>
<dbReference type="InterPro" id="IPR026881">
    <property type="entry name" value="WYL_dom"/>
</dbReference>
<proteinExistence type="predicted"/>
<protein>
    <submittedName>
        <fullName evidence="3">DNA-binding transcriptional regulator</fullName>
    </submittedName>
</protein>
<dbReference type="EMBL" id="CP013690">
    <property type="protein sequence ID" value="ALU27519.1"/>
    <property type="molecule type" value="Genomic_DNA"/>
</dbReference>
<dbReference type="InterPro" id="IPR051534">
    <property type="entry name" value="CBASS_pafABC_assoc_protein"/>
</dbReference>
<dbReference type="InterPro" id="IPR001034">
    <property type="entry name" value="DeoR_HTH"/>
</dbReference>
<dbReference type="Gene3D" id="1.10.10.10">
    <property type="entry name" value="Winged helix-like DNA-binding domain superfamily/Winged helix DNA-binding domain"/>
    <property type="match status" value="1"/>
</dbReference>
<sequence length="244" mass="28340">MSESKPRLNRLTAIVTQLQSKRIVTATEIAEKHNVSIRTVYRDIRTLEQSGIPIYTEEGKGYSLVDGYALPPVMFTQEEANALITAEQLILKNKDASLIKQYQNAILKLKAVLRYTQKDKADLLSQRIIVRDNPDKAQTSDYLIQIQTAIVNHQVLVIDYLSLENQKSQRDIEPFAIYTTQDNWILIAYCRLRLDFRAFRLDCIQHLKDTLQTFEPHQITMEQYLKACREKYYPQDNTPDIPMS</sequence>
<gene>
    <name evidence="3" type="ORF">AS202_15820</name>
</gene>
<dbReference type="GO" id="GO:0003677">
    <property type="term" value="F:DNA binding"/>
    <property type="evidence" value="ECO:0007669"/>
    <property type="project" value="UniProtKB-KW"/>
</dbReference>
<dbReference type="AlphaFoldDB" id="A0A0S7EIA7"/>
<dbReference type="eggNOG" id="COG2378">
    <property type="taxonomic scope" value="Bacteria"/>
</dbReference>
<keyword evidence="2" id="KW-0804">Transcription</keyword>
<dbReference type="Pfam" id="PF08279">
    <property type="entry name" value="HTH_11"/>
    <property type="match status" value="1"/>
</dbReference>
<dbReference type="KEGG" id="mod:AS202_15820"/>
<dbReference type="InterPro" id="IPR036390">
    <property type="entry name" value="WH_DNA-bd_sf"/>
</dbReference>
<dbReference type="PANTHER" id="PTHR34580:SF1">
    <property type="entry name" value="PROTEIN PAFC"/>
    <property type="match status" value="1"/>
</dbReference>
<evidence type="ECO:0000313" key="4">
    <source>
        <dbReference type="Proteomes" id="UP000069030"/>
    </source>
</evidence>
<dbReference type="SUPFAM" id="SSF46785">
    <property type="entry name" value="Winged helix' DNA-binding domain"/>
    <property type="match status" value="1"/>
</dbReference>
<dbReference type="PROSITE" id="PS52050">
    <property type="entry name" value="WYL"/>
    <property type="match status" value="1"/>
</dbReference>
<evidence type="ECO:0000256" key="2">
    <source>
        <dbReference type="ARBA" id="ARBA00023163"/>
    </source>
</evidence>
<keyword evidence="1" id="KW-0805">Transcription regulation</keyword>
<dbReference type="Proteomes" id="UP000069030">
    <property type="component" value="Chromosome"/>
</dbReference>
<dbReference type="PANTHER" id="PTHR34580">
    <property type="match status" value="1"/>
</dbReference>
<dbReference type="InterPro" id="IPR013196">
    <property type="entry name" value="HTH_11"/>
</dbReference>
<dbReference type="GO" id="GO:0003700">
    <property type="term" value="F:DNA-binding transcription factor activity"/>
    <property type="evidence" value="ECO:0007669"/>
    <property type="project" value="InterPro"/>
</dbReference>
<organism evidence="3 4">
    <name type="scientific">Myroides odoratimimus</name>
    <dbReference type="NCBI Taxonomy" id="76832"/>
    <lineage>
        <taxon>Bacteria</taxon>
        <taxon>Pseudomonadati</taxon>
        <taxon>Bacteroidota</taxon>
        <taxon>Flavobacteriia</taxon>
        <taxon>Flavobacteriales</taxon>
        <taxon>Flavobacteriaceae</taxon>
        <taxon>Myroides</taxon>
    </lineage>
</organism>
<accession>A0A0S7EIA7</accession>
<dbReference type="Pfam" id="PF13280">
    <property type="entry name" value="WYL"/>
    <property type="match status" value="1"/>
</dbReference>